<proteinExistence type="predicted"/>
<dbReference type="InterPro" id="IPR050300">
    <property type="entry name" value="GDXG_lipolytic_enzyme"/>
</dbReference>
<keyword evidence="4" id="KW-1185">Reference proteome</keyword>
<sequence>MSFQATLVRLMLKLPPGILVKIAGGRPVQLGGRTLDPHFQFLANGAASQPPMSSLSAQDARAGSAAGLAMFATSLPDGVTSEDSEIVLEDRTIPTRVYKPADQDPNMPLMVFYHFGGGVIGDLDTSHAFCGMMAKICRLPIVSVDYRLAPEHKWPAGLDDAVAAYEWALLNADSFGALPGQAMVAGDSMGGNFAAIVAQEMKREHKPQPVFQLLIYPATDVASDTPSMHLFGDSYPLTRDTMEWFMQHYMPDDADPEDPRLSPIHEMQLDGLAPAIVATAGFDPLVDQGKAYADRLSDAGVDVDYRCYDSLAHGFTAFVGVAPAAKKACEEICMLLKDKLKELH</sequence>
<dbReference type="Gene3D" id="3.40.50.1820">
    <property type="entry name" value="alpha/beta hydrolase"/>
    <property type="match status" value="1"/>
</dbReference>
<name>A0ABW1S4T0_9PROT</name>
<dbReference type="EMBL" id="JBHSSW010000002">
    <property type="protein sequence ID" value="MFC6196677.1"/>
    <property type="molecule type" value="Genomic_DNA"/>
</dbReference>
<dbReference type="SUPFAM" id="SSF53474">
    <property type="entry name" value="alpha/beta-Hydrolases"/>
    <property type="match status" value="1"/>
</dbReference>
<evidence type="ECO:0000313" key="4">
    <source>
        <dbReference type="Proteomes" id="UP001596303"/>
    </source>
</evidence>
<protein>
    <submittedName>
        <fullName evidence="3">Alpha/beta hydrolase</fullName>
    </submittedName>
</protein>
<organism evidence="3 4">
    <name type="scientific">Ponticaulis profundi</name>
    <dbReference type="NCBI Taxonomy" id="2665222"/>
    <lineage>
        <taxon>Bacteria</taxon>
        <taxon>Pseudomonadati</taxon>
        <taxon>Pseudomonadota</taxon>
        <taxon>Alphaproteobacteria</taxon>
        <taxon>Hyphomonadales</taxon>
        <taxon>Hyphomonadaceae</taxon>
        <taxon>Ponticaulis</taxon>
    </lineage>
</organism>
<dbReference type="PANTHER" id="PTHR48081:SF8">
    <property type="entry name" value="ALPHA_BETA HYDROLASE FOLD-3 DOMAIN-CONTAINING PROTEIN-RELATED"/>
    <property type="match status" value="1"/>
</dbReference>
<feature type="domain" description="Alpha/beta hydrolase fold-3" evidence="2">
    <location>
        <begin position="110"/>
        <end position="316"/>
    </location>
</feature>
<evidence type="ECO:0000256" key="1">
    <source>
        <dbReference type="ARBA" id="ARBA00022801"/>
    </source>
</evidence>
<dbReference type="RefSeq" id="WP_377374405.1">
    <property type="nucleotide sequence ID" value="NZ_JBHSSW010000002.1"/>
</dbReference>
<gene>
    <name evidence="3" type="ORF">ACFQDM_01230</name>
</gene>
<dbReference type="Proteomes" id="UP001596303">
    <property type="component" value="Unassembled WGS sequence"/>
</dbReference>
<keyword evidence="1 3" id="KW-0378">Hydrolase</keyword>
<comment type="caution">
    <text evidence="3">The sequence shown here is derived from an EMBL/GenBank/DDBJ whole genome shotgun (WGS) entry which is preliminary data.</text>
</comment>
<evidence type="ECO:0000313" key="3">
    <source>
        <dbReference type="EMBL" id="MFC6196677.1"/>
    </source>
</evidence>
<accession>A0ABW1S4T0</accession>
<reference evidence="4" key="1">
    <citation type="journal article" date="2019" name="Int. J. Syst. Evol. Microbiol.">
        <title>The Global Catalogue of Microorganisms (GCM) 10K type strain sequencing project: providing services to taxonomists for standard genome sequencing and annotation.</title>
        <authorList>
            <consortium name="The Broad Institute Genomics Platform"/>
            <consortium name="The Broad Institute Genome Sequencing Center for Infectious Disease"/>
            <person name="Wu L."/>
            <person name="Ma J."/>
        </authorList>
    </citation>
    <scope>NUCLEOTIDE SEQUENCE [LARGE SCALE GENOMIC DNA]</scope>
    <source>
        <strain evidence="4">CGMCC-1.15741</strain>
    </source>
</reference>
<dbReference type="InterPro" id="IPR013094">
    <property type="entry name" value="AB_hydrolase_3"/>
</dbReference>
<dbReference type="GO" id="GO:0016787">
    <property type="term" value="F:hydrolase activity"/>
    <property type="evidence" value="ECO:0007669"/>
    <property type="project" value="UniProtKB-KW"/>
</dbReference>
<dbReference type="Pfam" id="PF07859">
    <property type="entry name" value="Abhydrolase_3"/>
    <property type="match status" value="1"/>
</dbReference>
<evidence type="ECO:0000259" key="2">
    <source>
        <dbReference type="Pfam" id="PF07859"/>
    </source>
</evidence>
<dbReference type="InterPro" id="IPR029058">
    <property type="entry name" value="AB_hydrolase_fold"/>
</dbReference>
<dbReference type="PANTHER" id="PTHR48081">
    <property type="entry name" value="AB HYDROLASE SUPERFAMILY PROTEIN C4A8.06C"/>
    <property type="match status" value="1"/>
</dbReference>